<name>A0A0N4TD74_BRUPA</name>
<dbReference type="STRING" id="6280.A0A0N4TD74"/>
<dbReference type="Proteomes" id="UP000278627">
    <property type="component" value="Unassembled WGS sequence"/>
</dbReference>
<reference evidence="1 2" key="2">
    <citation type="submission" date="2018-11" db="EMBL/GenBank/DDBJ databases">
        <authorList>
            <consortium name="Pathogen Informatics"/>
        </authorList>
    </citation>
    <scope>NUCLEOTIDE SEQUENCE [LARGE SCALE GENOMIC DNA]</scope>
</reference>
<gene>
    <name evidence="1" type="ORF">BPAG_LOCUS6127</name>
</gene>
<proteinExistence type="predicted"/>
<protein>
    <submittedName>
        <fullName evidence="1 3">Uncharacterized protein</fullName>
    </submittedName>
</protein>
<sequence length="136" mass="15575">MIATNFLRKQNKNNAKLLSTESINYNKIITSSESEIPSFNDTTTTTITTTKETIELNPNVKSSTLTRLQVLISGENDRFAKKNFNFVSDAYREKPHRIFPRSDHSPVQVIPVRVTEHKSDNESALQLSEWQQYENG</sequence>
<dbReference type="EMBL" id="UZAD01005182">
    <property type="protein sequence ID" value="VDN87313.1"/>
    <property type="molecule type" value="Genomic_DNA"/>
</dbReference>
<evidence type="ECO:0000313" key="1">
    <source>
        <dbReference type="EMBL" id="VDN87313.1"/>
    </source>
</evidence>
<reference evidence="3" key="1">
    <citation type="submission" date="2017-02" db="UniProtKB">
        <authorList>
            <consortium name="WormBaseParasite"/>
        </authorList>
    </citation>
    <scope>IDENTIFICATION</scope>
</reference>
<dbReference type="AlphaFoldDB" id="A0A0N4TD74"/>
<evidence type="ECO:0000313" key="2">
    <source>
        <dbReference type="Proteomes" id="UP000278627"/>
    </source>
</evidence>
<keyword evidence="2" id="KW-1185">Reference proteome</keyword>
<evidence type="ECO:0000313" key="3">
    <source>
        <dbReference type="WBParaSite" id="BPAG_0000616201-mRNA-1"/>
    </source>
</evidence>
<dbReference type="WBParaSite" id="BPAG_0000616201-mRNA-1">
    <property type="protein sequence ID" value="BPAG_0000616201-mRNA-1"/>
    <property type="gene ID" value="BPAG_0000616201"/>
</dbReference>
<organism evidence="3">
    <name type="scientific">Brugia pahangi</name>
    <name type="common">Filarial nematode worm</name>
    <dbReference type="NCBI Taxonomy" id="6280"/>
    <lineage>
        <taxon>Eukaryota</taxon>
        <taxon>Metazoa</taxon>
        <taxon>Ecdysozoa</taxon>
        <taxon>Nematoda</taxon>
        <taxon>Chromadorea</taxon>
        <taxon>Rhabditida</taxon>
        <taxon>Spirurina</taxon>
        <taxon>Spiruromorpha</taxon>
        <taxon>Filarioidea</taxon>
        <taxon>Onchocercidae</taxon>
        <taxon>Brugia</taxon>
    </lineage>
</organism>
<accession>A0A0N4TD74</accession>